<dbReference type="InterPro" id="IPR003593">
    <property type="entry name" value="AAA+_ATPase"/>
</dbReference>
<evidence type="ECO:0000313" key="7">
    <source>
        <dbReference type="EMBL" id="RSN69646.1"/>
    </source>
</evidence>
<comment type="caution">
    <text evidence="7">The sequence shown here is derived from an EMBL/GenBank/DDBJ whole genome shotgun (WGS) entry which is preliminary data.</text>
</comment>
<dbReference type="InterPro" id="IPR052156">
    <property type="entry name" value="BCAA_Transport_ATP-bd_LivF"/>
</dbReference>
<dbReference type="GO" id="GO:0015807">
    <property type="term" value="P:L-amino acid transport"/>
    <property type="evidence" value="ECO:0007669"/>
    <property type="project" value="TreeGrafter"/>
</dbReference>
<dbReference type="GO" id="GO:0005524">
    <property type="term" value="F:ATP binding"/>
    <property type="evidence" value="ECO:0007669"/>
    <property type="project" value="UniProtKB-KW"/>
</dbReference>
<keyword evidence="4 7" id="KW-0067">ATP-binding</keyword>
<evidence type="ECO:0000256" key="1">
    <source>
        <dbReference type="ARBA" id="ARBA00005417"/>
    </source>
</evidence>
<accession>A0A3R9QSM8</accession>
<dbReference type="PANTHER" id="PTHR43820:SF4">
    <property type="entry name" value="HIGH-AFFINITY BRANCHED-CHAIN AMINO ACID TRANSPORT ATP-BINDING PROTEIN LIVF"/>
    <property type="match status" value="1"/>
</dbReference>
<dbReference type="AlphaFoldDB" id="A0A3R9QSM8"/>
<dbReference type="PROSITE" id="PS50893">
    <property type="entry name" value="ABC_TRANSPORTER_2"/>
    <property type="match status" value="1"/>
</dbReference>
<dbReference type="InterPro" id="IPR017871">
    <property type="entry name" value="ABC_transporter-like_CS"/>
</dbReference>
<dbReference type="GO" id="GO:0015658">
    <property type="term" value="F:branched-chain amino acid transmembrane transporter activity"/>
    <property type="evidence" value="ECO:0007669"/>
    <property type="project" value="TreeGrafter"/>
</dbReference>
<dbReference type="CDD" id="cd03224">
    <property type="entry name" value="ABC_TM1139_LivF_branched"/>
    <property type="match status" value="1"/>
</dbReference>
<dbReference type="InterPro" id="IPR003439">
    <property type="entry name" value="ABC_transporter-like_ATP-bd"/>
</dbReference>
<evidence type="ECO:0000256" key="4">
    <source>
        <dbReference type="ARBA" id="ARBA00022840"/>
    </source>
</evidence>
<protein>
    <submittedName>
        <fullName evidence="7">ABC transporter ATP-binding protein</fullName>
    </submittedName>
</protein>
<dbReference type="InterPro" id="IPR027417">
    <property type="entry name" value="P-loop_NTPase"/>
</dbReference>
<evidence type="ECO:0000313" key="8">
    <source>
        <dbReference type="Proteomes" id="UP000278149"/>
    </source>
</evidence>
<evidence type="ECO:0000256" key="3">
    <source>
        <dbReference type="ARBA" id="ARBA00022741"/>
    </source>
</evidence>
<comment type="similarity">
    <text evidence="1">Belongs to the ABC transporter superfamily.</text>
</comment>
<keyword evidence="2" id="KW-0813">Transport</keyword>
<keyword evidence="3" id="KW-0547">Nucleotide-binding</keyword>
<gene>
    <name evidence="7" type="ORF">D9Q81_03335</name>
</gene>
<organism evidence="7 8">
    <name type="scientific">Candidatus Korarchaeum cryptofilum</name>
    <dbReference type="NCBI Taxonomy" id="498846"/>
    <lineage>
        <taxon>Archaea</taxon>
        <taxon>Thermoproteota</taxon>
        <taxon>Candidatus Korarchaeia</taxon>
        <taxon>Candidatus Korarchaeales</taxon>
        <taxon>Candidatus Korarchaeaceae</taxon>
        <taxon>Candidatus Korarchaeum</taxon>
    </lineage>
</organism>
<evidence type="ECO:0000259" key="6">
    <source>
        <dbReference type="PROSITE" id="PS50893"/>
    </source>
</evidence>
<dbReference type="RefSeq" id="WP_125741278.1">
    <property type="nucleotide sequence ID" value="NZ_RCOR01000018.1"/>
</dbReference>
<dbReference type="Pfam" id="PF00005">
    <property type="entry name" value="ABC_tran"/>
    <property type="match status" value="1"/>
</dbReference>
<dbReference type="PROSITE" id="PS00211">
    <property type="entry name" value="ABC_TRANSPORTER_1"/>
    <property type="match status" value="1"/>
</dbReference>
<dbReference type="PANTHER" id="PTHR43820">
    <property type="entry name" value="HIGH-AFFINITY BRANCHED-CHAIN AMINO ACID TRANSPORT ATP-BINDING PROTEIN LIVF"/>
    <property type="match status" value="1"/>
</dbReference>
<dbReference type="GO" id="GO:0016887">
    <property type="term" value="F:ATP hydrolysis activity"/>
    <property type="evidence" value="ECO:0007669"/>
    <property type="project" value="InterPro"/>
</dbReference>
<keyword evidence="5" id="KW-0029">Amino-acid transport</keyword>
<dbReference type="SMART" id="SM00382">
    <property type="entry name" value="AAA"/>
    <property type="match status" value="1"/>
</dbReference>
<dbReference type="EMBL" id="RCOR01000018">
    <property type="protein sequence ID" value="RSN69646.1"/>
    <property type="molecule type" value="Genomic_DNA"/>
</dbReference>
<proteinExistence type="inferred from homology"/>
<evidence type="ECO:0000256" key="2">
    <source>
        <dbReference type="ARBA" id="ARBA00022448"/>
    </source>
</evidence>
<feature type="domain" description="ABC transporter" evidence="6">
    <location>
        <begin position="2"/>
        <end position="235"/>
    </location>
</feature>
<sequence length="235" mass="25470">MLEVKDVSASYGKALALKRVSLRVEKGEIVSLIGANGAGKTTTLRVISGLLRPNSGDVIMDGRSIVGKEPFQIASLGLIHVPEGRGLFPEMTVIENLEMGAFLRKDREGVKRDLEFVYSLFPILKERGKQLAGTLSGGEQQMLAIAKGLMGAPRILLLDEPSLGLSPIMVDRIFDAIQQINKERGISILIAEQNAYMALSVSHRAYVIENGTTVMEGAGRELLGNEHVKKAYLGI</sequence>
<dbReference type="Gene3D" id="3.40.50.300">
    <property type="entry name" value="P-loop containing nucleotide triphosphate hydrolases"/>
    <property type="match status" value="1"/>
</dbReference>
<evidence type="ECO:0000256" key="5">
    <source>
        <dbReference type="ARBA" id="ARBA00022970"/>
    </source>
</evidence>
<dbReference type="Proteomes" id="UP000278149">
    <property type="component" value="Unassembled WGS sequence"/>
</dbReference>
<dbReference type="SUPFAM" id="SSF52540">
    <property type="entry name" value="P-loop containing nucleoside triphosphate hydrolases"/>
    <property type="match status" value="1"/>
</dbReference>
<reference evidence="7 8" key="1">
    <citation type="submission" date="2018-10" db="EMBL/GenBank/DDBJ databases">
        <title>Co-occurring genomic capacity for anaerobic methane metabolism and dissimilatory sulfite reduction discovered in the Korarchaeota.</title>
        <authorList>
            <person name="Mckay L.J."/>
            <person name="Dlakic M."/>
            <person name="Fields M.W."/>
            <person name="Delmont T.O."/>
            <person name="Eren A.M."/>
            <person name="Jay Z.J."/>
            <person name="Klingelsmith K.B."/>
            <person name="Rusch D.B."/>
            <person name="Inskeep W.P."/>
        </authorList>
    </citation>
    <scope>NUCLEOTIDE SEQUENCE [LARGE SCALE GENOMIC DNA]</scope>
    <source>
        <strain evidence="7 8">WS</strain>
    </source>
</reference>
<name>A0A3R9QSM8_9CREN</name>